<dbReference type="EMBL" id="CAJNOK010009936">
    <property type="protein sequence ID" value="CAF1102121.1"/>
    <property type="molecule type" value="Genomic_DNA"/>
</dbReference>
<reference evidence="2" key="1">
    <citation type="submission" date="2021-02" db="EMBL/GenBank/DDBJ databases">
        <authorList>
            <person name="Nowell W R."/>
        </authorList>
    </citation>
    <scope>NUCLEOTIDE SEQUENCE</scope>
</reference>
<evidence type="ECO:0000313" key="3">
    <source>
        <dbReference type="Proteomes" id="UP000682733"/>
    </source>
</evidence>
<protein>
    <submittedName>
        <fullName evidence="2">Uncharacterized protein</fullName>
    </submittedName>
</protein>
<accession>A0A8S2KPA1</accession>
<name>A0A8S2KPA1_9BILA</name>
<dbReference type="Proteomes" id="UP000677228">
    <property type="component" value="Unassembled WGS sequence"/>
</dbReference>
<dbReference type="Pfam" id="PF02992">
    <property type="entry name" value="Transposase_21"/>
    <property type="match status" value="1"/>
</dbReference>
<comment type="caution">
    <text evidence="2">The sequence shown here is derived from an EMBL/GenBank/DDBJ whole genome shotgun (WGS) entry which is preliminary data.</text>
</comment>
<proteinExistence type="predicted"/>
<sequence>MSAKKKNPVTLIVHSDGAPLIRTTRVSLWPCFASIVELPPPVREYQTNIVVLALWSAKQKPNVNVFLEETMKDLKDLMRHGTSIFIGDQEYNICLSTQFFLSDLPAKALFCHTINFNGYSACTCCCTKGVWSNIYKTVLYSYAGNDYRSRTHDGYLKAAQEAITKSNGSKATTVDGVKGYSSLMDVFEYPSHIAINTQAIQDIDSMLQRIRIPHNMRVIYLDPITTVDQQKTKYARLFVFHVDVPVCVAYLPPLPASHFVLYSLAMKLLHAPDSTEEFK</sequence>
<organism evidence="2 3">
    <name type="scientific">Didymodactylos carnosus</name>
    <dbReference type="NCBI Taxonomy" id="1234261"/>
    <lineage>
        <taxon>Eukaryota</taxon>
        <taxon>Metazoa</taxon>
        <taxon>Spiralia</taxon>
        <taxon>Gnathifera</taxon>
        <taxon>Rotifera</taxon>
        <taxon>Eurotatoria</taxon>
        <taxon>Bdelloidea</taxon>
        <taxon>Philodinida</taxon>
        <taxon>Philodinidae</taxon>
        <taxon>Didymodactylos</taxon>
    </lineage>
</organism>
<gene>
    <name evidence="1" type="ORF">OVA965_LOCUS19346</name>
    <name evidence="2" type="ORF">TMI583_LOCUS19359</name>
</gene>
<dbReference type="EMBL" id="CAJOBA010009956">
    <property type="protein sequence ID" value="CAF3863451.1"/>
    <property type="molecule type" value="Genomic_DNA"/>
</dbReference>
<dbReference type="Proteomes" id="UP000682733">
    <property type="component" value="Unassembled WGS sequence"/>
</dbReference>
<dbReference type="AlphaFoldDB" id="A0A8S2KPA1"/>
<evidence type="ECO:0000313" key="1">
    <source>
        <dbReference type="EMBL" id="CAF1102121.1"/>
    </source>
</evidence>
<evidence type="ECO:0000313" key="2">
    <source>
        <dbReference type="EMBL" id="CAF3863451.1"/>
    </source>
</evidence>
<dbReference type="InterPro" id="IPR004242">
    <property type="entry name" value="Transposase_21"/>
</dbReference>